<feature type="transmembrane region" description="Helical" evidence="1">
    <location>
        <begin position="151"/>
        <end position="169"/>
    </location>
</feature>
<keyword evidence="3" id="KW-1185">Reference proteome</keyword>
<dbReference type="EMBL" id="CP014224">
    <property type="protein sequence ID" value="ANW94911.1"/>
    <property type="molecule type" value="Genomic_DNA"/>
</dbReference>
<keyword evidence="1" id="KW-0812">Transmembrane</keyword>
<reference evidence="2 3" key="1">
    <citation type="submission" date="2016-02" db="EMBL/GenBank/DDBJ databases">
        <authorList>
            <person name="Wen L."/>
            <person name="He K."/>
            <person name="Yang H."/>
        </authorList>
    </citation>
    <scope>NUCLEOTIDE SEQUENCE [LARGE SCALE GENOMIC DNA]</scope>
    <source>
        <strain evidence="2 3">CZ1127</strain>
    </source>
</reference>
<feature type="transmembrane region" description="Helical" evidence="1">
    <location>
        <begin position="181"/>
        <end position="198"/>
    </location>
</feature>
<evidence type="ECO:0000313" key="3">
    <source>
        <dbReference type="Proteomes" id="UP000092967"/>
    </source>
</evidence>
<dbReference type="AlphaFoldDB" id="A0A1B1Y2B3"/>
<feature type="transmembrane region" description="Helical" evidence="1">
    <location>
        <begin position="106"/>
        <end position="123"/>
    </location>
</feature>
<keyword evidence="1" id="KW-1133">Transmembrane helix</keyword>
<name>A0A1B1Y2B3_9FLAO</name>
<evidence type="ECO:0000313" key="2">
    <source>
        <dbReference type="EMBL" id="ANW94911.1"/>
    </source>
</evidence>
<organism evidence="2 3">
    <name type="scientific">Wenyingzhuangia fucanilytica</name>
    <dbReference type="NCBI Taxonomy" id="1790137"/>
    <lineage>
        <taxon>Bacteria</taxon>
        <taxon>Pseudomonadati</taxon>
        <taxon>Bacteroidota</taxon>
        <taxon>Flavobacteriia</taxon>
        <taxon>Flavobacteriales</taxon>
        <taxon>Flavobacteriaceae</taxon>
        <taxon>Wenyingzhuangia</taxon>
    </lineage>
</organism>
<feature type="transmembrane region" description="Helical" evidence="1">
    <location>
        <begin position="128"/>
        <end position="145"/>
    </location>
</feature>
<evidence type="ECO:0000256" key="1">
    <source>
        <dbReference type="SAM" id="Phobius"/>
    </source>
</evidence>
<feature type="transmembrane region" description="Helical" evidence="1">
    <location>
        <begin position="7"/>
        <end position="26"/>
    </location>
</feature>
<proteinExistence type="predicted"/>
<feature type="transmembrane region" description="Helical" evidence="1">
    <location>
        <begin position="81"/>
        <end position="100"/>
    </location>
</feature>
<dbReference type="OrthoDB" id="9786064at2"/>
<sequence length="199" mass="22446">MDKIYKALSVILHPIFLPMFGTWVYLNVLPLPISKMQIYLIFFIVTGATFLVPLLTIFLLRFMGYIKSVQVTTAHERKLPVALMIVNYVFLAQMLGRIWQLRELTILAYATALGLIVTIFLLYKKIKVSLHMLGMAGLLGFTIVYGSVYDYPVLVIALLFILTGLLATVRLKLKAHNFKEIILGTALGLLLPILISFVL</sequence>
<feature type="transmembrane region" description="Helical" evidence="1">
    <location>
        <begin position="38"/>
        <end position="60"/>
    </location>
</feature>
<dbReference type="RefSeq" id="WP_068824016.1">
    <property type="nucleotide sequence ID" value="NZ_CP014224.1"/>
</dbReference>
<gene>
    <name evidence="2" type="ORF">AXE80_00760</name>
</gene>
<accession>A0A1B1Y2B3</accession>
<dbReference type="STRING" id="1790137.AXE80_00760"/>
<dbReference type="KEGG" id="wfu:AXE80_00760"/>
<dbReference type="Proteomes" id="UP000092967">
    <property type="component" value="Chromosome"/>
</dbReference>
<protein>
    <submittedName>
        <fullName evidence="2">Uncharacterized protein</fullName>
    </submittedName>
</protein>
<keyword evidence="1" id="KW-0472">Membrane</keyword>